<dbReference type="Pfam" id="PF12259">
    <property type="entry name" value="Baculo_F"/>
    <property type="match status" value="1"/>
</dbReference>
<keyword evidence="5" id="KW-1185">Reference proteome</keyword>
<feature type="chain" id="PRO_5046844095" evidence="4">
    <location>
        <begin position="20"/>
        <end position="580"/>
    </location>
</feature>
<proteinExistence type="predicted"/>
<evidence type="ECO:0000256" key="3">
    <source>
        <dbReference type="SAM" id="Phobius"/>
    </source>
</evidence>
<feature type="signal peptide" evidence="4">
    <location>
        <begin position="1"/>
        <end position="19"/>
    </location>
</feature>
<keyword evidence="4" id="KW-0732">Signal</keyword>
<evidence type="ECO:0000256" key="4">
    <source>
        <dbReference type="SAM" id="SignalP"/>
    </source>
</evidence>
<feature type="coiled-coil region" evidence="1">
    <location>
        <begin position="144"/>
        <end position="200"/>
    </location>
</feature>
<evidence type="ECO:0000313" key="5">
    <source>
        <dbReference type="Proteomes" id="UP001652582"/>
    </source>
</evidence>
<keyword evidence="1" id="KW-0175">Coiled coil</keyword>
<keyword evidence="3" id="KW-0812">Transmembrane</keyword>
<evidence type="ECO:0000313" key="6">
    <source>
        <dbReference type="RefSeq" id="XP_052745003.1"/>
    </source>
</evidence>
<protein>
    <submittedName>
        <fullName evidence="6">Uncharacterized protein LOC128199454</fullName>
    </submittedName>
</protein>
<sequence>MVVGTVFTVGAALWFFGVAAVIEPIDNHNGVMILKEATAHHQVDTYHLVIVYNISNLRDIYVEISRDYITFNLIQTNTSYYRHSLVLRKQIEYLIDKVESKLVYLGSKMISAGRTYLPRVKRGLINGLGSIVKAITGNMDQEDAIRLENEIQQIKRLALNKQHQTLGLMTDFMNEYKQGLENISNNQRKLSKAIQGLNKQNGALDNQLHINSICSQIEIALQQIFDRLLTLENALTFSHLGRLHPSVVDPSYLVSELIKIERDINKNNLRLPYSPTVENIHLLEKAIIVKAYSTNESLNFVLEIPLVTNYPYSLLHLYSIPNQQNIILIPKYPYLILGSNKFAYSHEPCSMITEENSICRHLEWKSLKNSQDCIAQLLQHENPTNCTYAAADFEDNMIKQIKDNSWIIIIKKEEVIKTTGGNDVQYQRNHGVVLITINNKCIVEIAGRSLQTHLKFVKIKESIPLPQTSTSMEINPPITLHLEDIPLDNLNELLRKTQIIQQNEETPTINIAPSWPTLCLYIIATLVVVAVILRWYLRRRRGLPATIENHQQLQLQEPLQQQQPSSSSCFKLKGGGVISA</sequence>
<accession>A0ABM3M0X5</accession>
<dbReference type="GeneID" id="128199454"/>
<dbReference type="Proteomes" id="UP001652582">
    <property type="component" value="Chromosome 24"/>
</dbReference>
<dbReference type="InterPro" id="IPR022048">
    <property type="entry name" value="Envelope_fusion-like"/>
</dbReference>
<keyword evidence="3" id="KW-1133">Transmembrane helix</keyword>
<feature type="region of interest" description="Disordered" evidence="2">
    <location>
        <begin position="556"/>
        <end position="580"/>
    </location>
</feature>
<reference evidence="6" key="1">
    <citation type="submission" date="2025-08" db="UniProtKB">
        <authorList>
            <consortium name="RefSeq"/>
        </authorList>
    </citation>
    <scope>IDENTIFICATION</scope>
</reference>
<organism evidence="5 6">
    <name type="scientific">Bicyclus anynana</name>
    <name type="common">Squinting bush brown butterfly</name>
    <dbReference type="NCBI Taxonomy" id="110368"/>
    <lineage>
        <taxon>Eukaryota</taxon>
        <taxon>Metazoa</taxon>
        <taxon>Ecdysozoa</taxon>
        <taxon>Arthropoda</taxon>
        <taxon>Hexapoda</taxon>
        <taxon>Insecta</taxon>
        <taxon>Pterygota</taxon>
        <taxon>Neoptera</taxon>
        <taxon>Endopterygota</taxon>
        <taxon>Lepidoptera</taxon>
        <taxon>Glossata</taxon>
        <taxon>Ditrysia</taxon>
        <taxon>Papilionoidea</taxon>
        <taxon>Nymphalidae</taxon>
        <taxon>Satyrinae</taxon>
        <taxon>Satyrini</taxon>
        <taxon>Mycalesina</taxon>
        <taxon>Bicyclus</taxon>
    </lineage>
</organism>
<dbReference type="RefSeq" id="XP_052745003.1">
    <property type="nucleotide sequence ID" value="XM_052889043.1"/>
</dbReference>
<feature type="compositionally biased region" description="Low complexity" evidence="2">
    <location>
        <begin position="556"/>
        <end position="568"/>
    </location>
</feature>
<gene>
    <name evidence="6" type="primary">LOC128199454</name>
</gene>
<evidence type="ECO:0000256" key="2">
    <source>
        <dbReference type="SAM" id="MobiDB-lite"/>
    </source>
</evidence>
<keyword evidence="3" id="KW-0472">Membrane</keyword>
<evidence type="ECO:0000256" key="1">
    <source>
        <dbReference type="SAM" id="Coils"/>
    </source>
</evidence>
<name>A0ABM3M0X5_BICAN</name>
<feature type="transmembrane region" description="Helical" evidence="3">
    <location>
        <begin position="515"/>
        <end position="537"/>
    </location>
</feature>